<gene>
    <name evidence="3" type="ORF">SAMN05421797_1011615</name>
</gene>
<dbReference type="Pfam" id="PF17517">
    <property type="entry name" value="IgGFc_binding"/>
    <property type="match status" value="1"/>
</dbReference>
<dbReference type="NCBIfam" id="TIGR04131">
    <property type="entry name" value="Bac_Flav_CTERM"/>
    <property type="match status" value="1"/>
</dbReference>
<dbReference type="Gene3D" id="2.60.120.380">
    <property type="match status" value="1"/>
</dbReference>
<dbReference type="EMBL" id="FTMA01000001">
    <property type="protein sequence ID" value="SIQ38921.1"/>
    <property type="molecule type" value="Genomic_DNA"/>
</dbReference>
<dbReference type="Pfam" id="PF01345">
    <property type="entry name" value="DUF11"/>
    <property type="match status" value="1"/>
</dbReference>
<dbReference type="Pfam" id="PF13573">
    <property type="entry name" value="SprB"/>
    <property type="match status" value="3"/>
</dbReference>
<keyword evidence="4" id="KW-1185">Reference proteome</keyword>
<dbReference type="InterPro" id="IPR000998">
    <property type="entry name" value="MAM_dom"/>
</dbReference>
<evidence type="ECO:0000256" key="1">
    <source>
        <dbReference type="SAM" id="Phobius"/>
    </source>
</evidence>
<dbReference type="GO" id="GO:0016020">
    <property type="term" value="C:membrane"/>
    <property type="evidence" value="ECO:0007669"/>
    <property type="project" value="InterPro"/>
</dbReference>
<sequence length="4319" mass="461350">MPTTTYIGYRQHFFSQKKKAHFICFLLLETIPMNTSLKTILKFLLFILIAFNSFSGISQLSDLHYLPPMKQGQNNAGIQNQAIHLSTPETSPFNVYVYRGTSNTVLRTITIDNLNPGVWTLPNGDNNITLVTNANTGTVLTNSGLRFIAANGEKFYVNYRGKSNAQAASLTAKGRQAMGTNFKWGGVPNKGSHSSKSNTLGIMATEDNTTVVLSGYDPGCEFRVGNQRAGITTNSHTITLNANESFVYETYIGTAPTKAHEDGWIGASIVATKDIVISNGAINFGSENGQSHRDAGIDQPVPINKLGKDYVFIRGNGNTNGLTEFPLVIATADNTQVFINGSTSAIATIDNGEYFKIPSSYYSNNSAGANMFVQTSKDVYAYQSIAGSSALYTQGLNFVAPVNCLLPDVMDNIPNIRNIAGSIVTGGLTIIASVNTSDANIKVYEDGVEVSKPASDPVAGSDDWKTFYVPNLNGNINVTSTGPMAIGFFGFNGAQGVAGYFSGFDTVPEVVLKINGGVEGECFSGSSIFEASDDNFDAYQWFFDGEIIPGANAYDYAATVAGDYYVRGTKGPCTYDSQTIKIFYCEPDVLIEKTVDKPEIIEGETATFTIRAENLYFNDITNLQITDNIPAGLTLVSASTITGSFNGSVWNIGTLEPGEVALLTLKVSADEIDTLPLLNLTNTVTNTQDQTDANITTDKPSARLIVHNDFDKDGVVDSVDLDDDNDGIFDTVEQMCIISDDVVFTLPSTTVQGGSAVTEIFTNFNDFWRSSSSSKNPVLPNLSHELLAFTSSGTTFTTGVLDDDLYDTNGNGLLDGIDSNNDGIPNISATASKWMALSPSKNIYNEATIEASLNDGNLNNAVGLTVVNNPTTDPLNPLLTNGQNGLDLGTGIANIGDTWTYEIDPIVATNVGDGIPDILLTQVADPNGVAHTVSLYDATGAPLGNAVRVQATGGGALDNVVGSYSLDVYHENGSVFFNKTTRDYRLATVELSEFGIPVTNLGDVSYLRLELSSNADVAFLSYNTASFSGFCANLDTDMDGFPDHLDLDSDGDGCSDANEYYKDDNADGGDGGEYGTGVPVVDPTDGTVNDASYNKVFAPVIVLGNTSETLSDTDINGQNVDLGDTYNYVLRFQNTGDDHATGFTIKNVLPDNVSLDAINFDDAPGVSSSYEESTKTITFTIPNDLVQIDDPEYKIKITVSVAGDCSEFVAACASLLENHAYATYSGTLNTNTFSDEDGSNPAGACITTLEVPANNVSDALTNCNSARTVELCGASGTLSAGLGFDTYTWAIDTNNNGSIDSEDTILDDGTSNTLTVTTVGNYIVEKTSTSGCANHTELITVERYGETQTNPIISYLNQVNSDSNPDNDIQGETVTCSNDNSSMPHIFLCGDTDSAFIQLGITDALSIKWEKLDEASCNTATCGDVSDDCANTNGGWTWNEVTDTDNFTVTESGKYRVVIGYEGGCFSRFYFNVYQNTLDIPEPDSSDIICNTEGSIRVIDLGSGYGYQLFDVENNNIAVPFSAGEGPNFAIATSGTYKVQITQLNPSTGVPIENSCVFETEEIGISERIFKVTPSTTPFDCSDAGTISIQALNVSPEYSYELYFDNGSGGKGALVANNLVSSDNTHTFTGLAADDYVIVTSTVDGCSDERTITVDEIPELKLTATNQDNITCTSGVINLTATGGTTGYEYAIYSKDGVAPYADETTIPDSDFSSNPSFLFGYEGNPSTYVPNEDGQYVFVIRDDNGCYGFSNIVQMEDLGTITISASNTDIICADSSTAVLTITASGGNAPYQYSLDGGTTYQTENFFNNLAAGIYTITVKDTNSNPGNACTETLKYEVTQPFTLTASPSIIEDASCDTSGAATPTALVKILNGSGGQAPYKYSFDGGGTFSSVDEQRLTPGTYQLAIKDALGCSTDLEITVPTAAIAPTFTNDITYECDGDGVITITPSNTTDFTYTYKLNGSDNSPLDSNVFNDVASGTQTITVGYTSSIAAEQSTLFLEDFGAGVTTQIAEIGAGYCYEPQDGTETDCNLGPAGILVNAEYAVTNRITNPNASWRSPNDHTGVTDGRFMAIGVSTSAGNNNILWSRTGLEALANEDITISFYAYNILKDNASGNDPEVLVELVDGSGTVISSQATAAIPQNNNADDWHLRTVTFNPGANTAVGVVLRTNLDSDNGNFLVLDDIQASQTPELCKKTKDITVIVESGQRFEVAILGSTDPTCSGSDNGSIRFEVSNFNSTVGYQYSIDNGATWVTETTSPITTPTTLADGTYTVMVQKIDDNTCTATSATSVTLTSPTALTADLQKMTKYSCFNTGATLQASAEEGTPGYEYQLELTDNTIERAFTTSPQFLNVPAGSYHVRVRDQNNCEVVSTTTVTVIQPETIAFDLTATQCYDGQNNGTVTTTVTNGNGNYSFRINGGAWQTPSPITNVSYTFNNLSEGTYDVEVNDQFGCATSIQSITIAPTISLSVVAVNASSCAAGSLTATASGGDNNFMYAFIPSGNTVTDADFSASSTTNIPLADIDDYDIYVRDKANGTDACQTMVTETIAANPVLDITAVATDPDCHDGTGNIEVTINDGLSPFDYRLVDKTNGTPDQVQTDVVGTTKTYYNLTPGEYDVVIKDEAGCSETETVTITAPDQLTADIILAYASDCNGSDTDFGFDFSMVTTGLTGTLEYSDDGGTTWQSSTAFRGYISGDEVFPSIRTLDGSNNLICQTDFPREIIPYPLDDLDITTTSIVENCDELKVKVQGDQGLPGYEYAVSNDPANFDESTAIWHPGGSFHLDGSAVSAGHGMYEFTNLIPGRTYVFYVRDNNSPVSCIRQSTANVNEEADNLPMTITADISPSCSAANNGEITYTIVDEDSITESHMEWFLYDLSGSLVAQSVDLANNPSIIPYEDEIKIKNLAPGEYYIEVKQIDGSGNQTCISASENAILDELESITGVVKSDQDISCENPGLILIENVQGGGGTYFFTISGPAPFATITATGDNPIEIAANSPAGTYTVEVEDQYGCSYPLNDVTMNMMPAPTITNVAIVNCNTNASVHITATGTGTILYSIDGGSTYQNNGGIYDSVPAGNYDVFIKNESGCTDTINIDVHPTLQASATLAKQSGCGIGFEAEIAIKGISGSGNYEFEILDSASLPIEAQQTLAGGAMNVPVSVPDNTIDTDYTINVYDIDTASPNCFRTFTVTIPAAIRPDFTATPIEVSCSGADDGSIELVQVNNGNNPLTYDLNPVPAIVGWNAATHWDVATQSYIGLPGGSYEVTARGPNNCTTVKTVVVDENTAITFTAPVPVQFGCATGNDGDNATITIDVSLINGGSGTHNRFEFIDDATSTVLQNSRDLTYTHTDAAGGDIIVRVYDDEGCSAEHIVTIDPYDTFIDATVIVDRDLDCVNSGENITIDVTSTVTNTTANLANYEFRLLPSATYQTGNNVFTNLAIGTYTIGIRNVTTGCEITRTHIVEDPNTFTIEVNKLSDVVCFGTDGAIEVTFTDTTYTGDFNWEVINADGTATARTDDADTFAGTGTTASIPVAAGSYILRASQVGTPECIQERAFTITSPSAAITLATIATTDVGCSNDMGTANITPNGGEGPFDIVLTHASSTTYTANQVYSNLFTGLSDGQYTVEITDSLGCTETFTNAFTLTPPEPIVANIQTVVGLECEGDTDGIITAGFIPRSVVTNYRYMLKTYDSNTTGANLLQTSSTQTSPTFSNLRSGYYSITILDDYNCSDETAIVEIVEPVEVKGQLVTAQRATCLNEAELLLTASGGTGPYMWNTDGTSTFNAMNEINGPNTHLFTGVLPNTYQYYIQDSFGCISVLSNSVTINPIIPLTITLDNDNPTISCYGDNSGVINAEAQGGLGNYQYALFSDAGLINEIRPNQTTGLFTDLLAGPYYVRVQSDDCEETSQLITITQPNELLIDTANTTINNVTCNGQDDGSITVNMIGGSGTYQYAISPNLDRFSEDHTFNNLAPGDYIIIAQDTNGCFEITEATITEPEVLEVTIASTPEICVGEEDGTIDLTLTGGTAPYSTRLESETDFVQDRLSFTNLAAGDYIIYIEDAQGCDETLIVTIEPGINLGATVEPIYGCNGISASTYVNIVLDDPSIEEDVLFGLDTVDPLEMQLTPMFRELAPGTHYISISHANGCLTTYDIEILAFDPLEITAEESNINQITATVTGGRENYTYYLGDKEMGAENVFYITETNTYDVTVVDENGCESTASIFIEFIDIEIPNFFTPNGDGENDFWKPDNIEIYPEIFISIYDRYGRSVYTFKDNEDGWDGFYQENELPTGDYWYVIKLNGATDTREFVGNFTLYR</sequence>
<accession>A0A1N6SCW7</accession>
<evidence type="ECO:0000313" key="3">
    <source>
        <dbReference type="EMBL" id="SIQ38921.1"/>
    </source>
</evidence>
<evidence type="ECO:0000313" key="4">
    <source>
        <dbReference type="Proteomes" id="UP000186953"/>
    </source>
</evidence>
<name>A0A1N6SCW7_9FLAO</name>
<proteinExistence type="predicted"/>
<dbReference type="Pfam" id="PF13585">
    <property type="entry name" value="CHU_C"/>
    <property type="match status" value="1"/>
</dbReference>
<keyword evidence="1" id="KW-0472">Membrane</keyword>
<feature type="transmembrane region" description="Helical" evidence="1">
    <location>
        <begin position="43"/>
        <end position="61"/>
    </location>
</feature>
<dbReference type="NCBIfam" id="TIGR01451">
    <property type="entry name" value="B_ant_repeat"/>
    <property type="match status" value="2"/>
</dbReference>
<dbReference type="STRING" id="228959.SAMN05421797_1011615"/>
<dbReference type="InterPro" id="IPR026341">
    <property type="entry name" value="T9SS_type_B"/>
</dbReference>
<dbReference type="Proteomes" id="UP000186953">
    <property type="component" value="Unassembled WGS sequence"/>
</dbReference>
<dbReference type="InterPro" id="IPR035234">
    <property type="entry name" value="IgGFc-bd_N"/>
</dbReference>
<dbReference type="Gene3D" id="2.60.40.740">
    <property type="match status" value="1"/>
</dbReference>
<keyword evidence="1" id="KW-0812">Transmembrane</keyword>
<protein>
    <submittedName>
        <fullName evidence="3">Gliding motility-associated C-terminal domain-containing protein</fullName>
    </submittedName>
</protein>
<dbReference type="InterPro" id="IPR047589">
    <property type="entry name" value="DUF11_rpt"/>
</dbReference>
<feature type="domain" description="MAM" evidence="2">
    <location>
        <begin position="2018"/>
        <end position="2197"/>
    </location>
</feature>
<dbReference type="InterPro" id="IPR025667">
    <property type="entry name" value="SprB_repeat"/>
</dbReference>
<reference evidence="4" key="1">
    <citation type="submission" date="2017-01" db="EMBL/GenBank/DDBJ databases">
        <authorList>
            <person name="Varghese N."/>
            <person name="Submissions S."/>
        </authorList>
    </citation>
    <scope>NUCLEOTIDE SEQUENCE [LARGE SCALE GENOMIC DNA]</scope>
    <source>
        <strain evidence="4">DSM 15366</strain>
    </source>
</reference>
<evidence type="ECO:0000259" key="2">
    <source>
        <dbReference type="PROSITE" id="PS50060"/>
    </source>
</evidence>
<dbReference type="PROSITE" id="PS50060">
    <property type="entry name" value="MAM_2"/>
    <property type="match status" value="1"/>
</dbReference>
<organism evidence="3 4">
    <name type="scientific">Maribacter ulvicola</name>
    <dbReference type="NCBI Taxonomy" id="228959"/>
    <lineage>
        <taxon>Bacteria</taxon>
        <taxon>Pseudomonadati</taxon>
        <taxon>Bacteroidota</taxon>
        <taxon>Flavobacteriia</taxon>
        <taxon>Flavobacteriales</taxon>
        <taxon>Flavobacteriaceae</taxon>
        <taxon>Maribacter</taxon>
    </lineage>
</organism>
<dbReference type="InterPro" id="IPR001434">
    <property type="entry name" value="OmcB-like_DUF11"/>
</dbReference>
<keyword evidence="1" id="KW-1133">Transmembrane helix</keyword>